<dbReference type="Proteomes" id="UP000198242">
    <property type="component" value="Chromosome I"/>
</dbReference>
<dbReference type="PANTHER" id="PTHR16305">
    <property type="entry name" value="TESTICULAR SOLUBLE ADENYLYL CYCLASE"/>
    <property type="match status" value="1"/>
</dbReference>
<keyword evidence="2" id="KW-0067">ATP-binding</keyword>
<dbReference type="SUPFAM" id="SSF52540">
    <property type="entry name" value="P-loop containing nucleoside triphosphate hydrolases"/>
    <property type="match status" value="1"/>
</dbReference>
<dbReference type="InterPro" id="IPR011990">
    <property type="entry name" value="TPR-like_helical_dom_sf"/>
</dbReference>
<dbReference type="Gene3D" id="1.25.40.10">
    <property type="entry name" value="Tetratricopeptide repeat domain"/>
    <property type="match status" value="1"/>
</dbReference>
<sequence>MSIAVPRLVGREREFAEVSAALDVPAAVVFVQGEAGVGKTRLVDEALAQRERPGRVLRTACPALLQPFTLGPLVDALRIAVDAGADHSLSALAGDLRPLFPEWAEWLPPMPEPADDPAMARHRVFRAVTELLDLLAVELLVVEDVHWADEATLEFLLLLACGPPPRPGILLTYRPEDVPRDSLLPRLTTAQLPHGRSVRIALEPLPLDDVARMVSSMLGGETVSGAFAAFLLERTAGLPLAVEESMRLMWNRGDLVRRGDAWARHRITEIDVPPTVRDAVLARAAGLGDAARAALRAAAVLTETSSESTVLAVMSGDPAGRISGLAEAVASGLLAEDAAGMVSFRHMLACLAIYEAIPMPERRAMHLRASRALADASPAPLAQLTRHAKEGGDAKAWGAYAELSADRALESGDGSTALVVLHDLLVHGTPAAGDVVRLTDKYPFGLLSGHERYAELLAALRRVVDSGAASPAEEAEIRFQIARLLTQMEAFEDARSEMERALPGLGHNPPKAARAAMYLGLLSYGTSTPARELLHWLRQASRIPTDAMSEADRLSMVVGLASGLLVLGEEDGWAEAAKIGDDAATTAERMAVSAGKLNVGEMAVIWGRHDEARRALMTVIDLAARHGFDKDDRLARATLALLDWVSGDWEGLAERAKELAGDEELLQPVSRLAPATVVGLLQAARGERDQAEQTLRAVLRRADELGGAESSIGPASALAGIRLAAGDVEDVLRLTEAPIAFLAGKGNWIWATDLAQVRVEALLAAGRTAEAIELIDAFERGIEERHAPAPRAALAVCHALVLALDEPLAAAAAFEQAAAAWQAIPRPYDTLRSREAQASCLVRAGATESGVALLTEVFAALSELGARATAERVRGELRAHGAPVKRPAWKGAVARTATGSRRASSTSSGCWSRGGPTGRSATCWCCRPRPSPGTWRRRCAR</sequence>
<proteinExistence type="predicted"/>
<keyword evidence="1" id="KW-0547">Nucleotide-binding</keyword>
<reference evidence="6" key="1">
    <citation type="submission" date="2016-06" db="EMBL/GenBank/DDBJ databases">
        <authorList>
            <person name="Varghese N."/>
            <person name="Submissions Spin"/>
        </authorList>
    </citation>
    <scope>NUCLEOTIDE SEQUENCE [LARGE SCALE GENOMIC DNA]</scope>
    <source>
        <strain evidence="6">DSM 43909</strain>
    </source>
</reference>
<dbReference type="PANTHER" id="PTHR16305:SF35">
    <property type="entry name" value="TRANSCRIPTIONAL ACTIVATOR DOMAIN"/>
    <property type="match status" value="1"/>
</dbReference>
<evidence type="ECO:0000313" key="5">
    <source>
        <dbReference type="EMBL" id="SCE94890.1"/>
    </source>
</evidence>
<organism evidence="5 6">
    <name type="scientific">Micromonospora viridifaciens</name>
    <dbReference type="NCBI Taxonomy" id="1881"/>
    <lineage>
        <taxon>Bacteria</taxon>
        <taxon>Bacillati</taxon>
        <taxon>Actinomycetota</taxon>
        <taxon>Actinomycetes</taxon>
        <taxon>Micromonosporales</taxon>
        <taxon>Micromonosporaceae</taxon>
        <taxon>Micromonospora</taxon>
    </lineage>
</organism>
<feature type="domain" description="Orc1-like AAA ATPase" evidence="4">
    <location>
        <begin position="7"/>
        <end position="160"/>
    </location>
</feature>
<accession>A0A1C4WFD7</accession>
<gene>
    <name evidence="5" type="ORF">GA0074695_2378</name>
</gene>
<feature type="compositionally biased region" description="Low complexity" evidence="3">
    <location>
        <begin position="895"/>
        <end position="914"/>
    </location>
</feature>
<evidence type="ECO:0000313" key="6">
    <source>
        <dbReference type="Proteomes" id="UP000198242"/>
    </source>
</evidence>
<evidence type="ECO:0000256" key="2">
    <source>
        <dbReference type="ARBA" id="ARBA00022840"/>
    </source>
</evidence>
<name>A0A1C4WFD7_MICVI</name>
<feature type="region of interest" description="Disordered" evidence="3">
    <location>
        <begin position="895"/>
        <end position="919"/>
    </location>
</feature>
<keyword evidence="6" id="KW-1185">Reference proteome</keyword>
<evidence type="ECO:0000259" key="4">
    <source>
        <dbReference type="Pfam" id="PF13191"/>
    </source>
</evidence>
<dbReference type="AlphaFoldDB" id="A0A1C4WFD7"/>
<dbReference type="InterPro" id="IPR041664">
    <property type="entry name" value="AAA_16"/>
</dbReference>
<dbReference type="Pfam" id="PF13191">
    <property type="entry name" value="AAA_16"/>
    <property type="match status" value="1"/>
</dbReference>
<protein>
    <submittedName>
        <fullName evidence="5">AAA ATPase domain-containing protein</fullName>
    </submittedName>
</protein>
<evidence type="ECO:0000256" key="3">
    <source>
        <dbReference type="SAM" id="MobiDB-lite"/>
    </source>
</evidence>
<evidence type="ECO:0000256" key="1">
    <source>
        <dbReference type="ARBA" id="ARBA00022741"/>
    </source>
</evidence>
<dbReference type="InterPro" id="IPR027417">
    <property type="entry name" value="P-loop_NTPase"/>
</dbReference>
<dbReference type="GO" id="GO:0005524">
    <property type="term" value="F:ATP binding"/>
    <property type="evidence" value="ECO:0007669"/>
    <property type="project" value="UniProtKB-KW"/>
</dbReference>
<dbReference type="GO" id="GO:0005737">
    <property type="term" value="C:cytoplasm"/>
    <property type="evidence" value="ECO:0007669"/>
    <property type="project" value="TreeGrafter"/>
</dbReference>
<dbReference type="EMBL" id="LT607411">
    <property type="protein sequence ID" value="SCE94890.1"/>
    <property type="molecule type" value="Genomic_DNA"/>
</dbReference>
<dbReference type="GO" id="GO:0004016">
    <property type="term" value="F:adenylate cyclase activity"/>
    <property type="evidence" value="ECO:0007669"/>
    <property type="project" value="TreeGrafter"/>
</dbReference>